<comment type="PTM">
    <text evidence="14">Proteolytically cleaved before the transmembrane segment to yield the secreted ectodomain incorporated in the zona pellucida.</text>
</comment>
<keyword evidence="13" id="KW-0325">Glycoprotein</keyword>
<keyword evidence="6 14" id="KW-0272">Extracellular matrix</keyword>
<dbReference type="GeneID" id="114648964"/>
<keyword evidence="4 14" id="KW-1003">Cell membrane</keyword>
<evidence type="ECO:0000256" key="7">
    <source>
        <dbReference type="ARBA" id="ARBA00022685"/>
    </source>
</evidence>
<evidence type="ECO:0000313" key="18">
    <source>
        <dbReference type="Proteomes" id="UP000694620"/>
    </source>
</evidence>
<evidence type="ECO:0000256" key="6">
    <source>
        <dbReference type="ARBA" id="ARBA00022530"/>
    </source>
</evidence>
<evidence type="ECO:0000256" key="15">
    <source>
        <dbReference type="SAM" id="MobiDB-lite"/>
    </source>
</evidence>
<dbReference type="SMART" id="SM00241">
    <property type="entry name" value="ZP"/>
    <property type="match status" value="1"/>
</dbReference>
<evidence type="ECO:0000256" key="8">
    <source>
        <dbReference type="ARBA" id="ARBA00022692"/>
    </source>
</evidence>
<keyword evidence="9 14" id="KW-0732">Signal</keyword>
<comment type="subcellular location">
    <subcellularLocation>
        <location evidence="1">Secreted</location>
        <location evidence="1">Extracellular space</location>
        <location evidence="1">Extracellular matrix</location>
    </subcellularLocation>
    <subcellularLocation>
        <location evidence="14">Zona pellucida</location>
    </subcellularLocation>
    <subcellularLocation>
        <location evidence="14">Cell membrane</location>
        <topology evidence="14">Single-pass type I membrane protein</topology>
    </subcellularLocation>
</comment>
<evidence type="ECO:0000256" key="11">
    <source>
        <dbReference type="ARBA" id="ARBA00023136"/>
    </source>
</evidence>
<evidence type="ECO:0000256" key="12">
    <source>
        <dbReference type="ARBA" id="ARBA00023157"/>
    </source>
</evidence>
<comment type="similarity">
    <text evidence="2 14">Belongs to the ZP domain family. ZPC subfamily.</text>
</comment>
<evidence type="ECO:0000259" key="16">
    <source>
        <dbReference type="PROSITE" id="PS51034"/>
    </source>
</evidence>
<evidence type="ECO:0000256" key="5">
    <source>
        <dbReference type="ARBA" id="ARBA00022525"/>
    </source>
</evidence>
<dbReference type="FunFam" id="2.60.40.4100:FF:000002">
    <property type="entry name" value="Zona pellucida sperm-binding protein 3"/>
    <property type="match status" value="1"/>
</dbReference>
<dbReference type="GO" id="GO:0035803">
    <property type="term" value="P:egg coat formation"/>
    <property type="evidence" value="ECO:0007669"/>
    <property type="project" value="UniProtKB-UniRule"/>
</dbReference>
<reference evidence="17" key="2">
    <citation type="submission" date="2025-08" db="UniProtKB">
        <authorList>
            <consortium name="Ensembl"/>
        </authorList>
    </citation>
    <scope>IDENTIFICATION</scope>
</reference>
<dbReference type="RefSeq" id="XP_028654158.1">
    <property type="nucleotide sequence ID" value="XM_028798325.2"/>
</dbReference>
<dbReference type="PROSITE" id="PS00682">
    <property type="entry name" value="ZP_1"/>
    <property type="match status" value="1"/>
</dbReference>
<dbReference type="PANTHER" id="PTHR11576:SF2">
    <property type="entry name" value="ZONA PELLUCIDA SPERM-BINDING PROTEIN 3"/>
    <property type="match status" value="1"/>
</dbReference>
<dbReference type="GO" id="GO:0032190">
    <property type="term" value="F:acrosin binding"/>
    <property type="evidence" value="ECO:0007669"/>
    <property type="project" value="TreeGrafter"/>
</dbReference>
<dbReference type="OrthoDB" id="8880842at2759"/>
<evidence type="ECO:0000256" key="13">
    <source>
        <dbReference type="ARBA" id="ARBA00023180"/>
    </source>
</evidence>
<dbReference type="InterPro" id="IPR042235">
    <property type="entry name" value="ZP-C_dom"/>
</dbReference>
<dbReference type="GO" id="GO:0035804">
    <property type="term" value="F:structural constituent of egg coat"/>
    <property type="evidence" value="ECO:0007669"/>
    <property type="project" value="UniProtKB-UniRule"/>
</dbReference>
<keyword evidence="12 14" id="KW-1015">Disulfide bond</keyword>
<evidence type="ECO:0000313" key="17">
    <source>
        <dbReference type="Ensembl" id="ENSECRP00000014707.1"/>
    </source>
</evidence>
<dbReference type="InterPro" id="IPR017977">
    <property type="entry name" value="ZP_dom_CS"/>
</dbReference>
<feature type="transmembrane region" description="Helical" evidence="14">
    <location>
        <begin position="421"/>
        <end position="441"/>
    </location>
</feature>
<reference evidence="17" key="1">
    <citation type="submission" date="2021-06" db="EMBL/GenBank/DDBJ databases">
        <authorList>
            <consortium name="Wellcome Sanger Institute Data Sharing"/>
        </authorList>
    </citation>
    <scope>NUCLEOTIDE SEQUENCE [LARGE SCALE GENOMIC DNA]</scope>
</reference>
<dbReference type="Ensembl" id="ENSECRT00000014966.1">
    <property type="protein sequence ID" value="ENSECRP00000014707.1"/>
    <property type="gene ID" value="ENSECRG00000009816.1"/>
</dbReference>
<evidence type="ECO:0000256" key="4">
    <source>
        <dbReference type="ARBA" id="ARBA00022475"/>
    </source>
</evidence>
<comment type="domain">
    <text evidence="14">The ZP domain is involved in the polymerization of the ZP proteins to form the zona pellucida.</text>
</comment>
<keyword evidence="11 14" id="KW-0472">Membrane</keyword>
<dbReference type="PROSITE" id="PS51034">
    <property type="entry name" value="ZP_2"/>
    <property type="match status" value="1"/>
</dbReference>
<dbReference type="GO" id="GO:0005886">
    <property type="term" value="C:plasma membrane"/>
    <property type="evidence" value="ECO:0007669"/>
    <property type="project" value="UniProtKB-SubCell"/>
</dbReference>
<dbReference type="InterPro" id="IPR001507">
    <property type="entry name" value="ZP_dom"/>
</dbReference>
<feature type="region of interest" description="Disordered" evidence="15">
    <location>
        <begin position="364"/>
        <end position="388"/>
    </location>
</feature>
<evidence type="ECO:0000256" key="3">
    <source>
        <dbReference type="ARBA" id="ARBA00017980"/>
    </source>
</evidence>
<keyword evidence="7 14" id="KW-0165">Cleavage on pair of basic residues</keyword>
<reference evidence="17" key="3">
    <citation type="submission" date="2025-09" db="UniProtKB">
        <authorList>
            <consortium name="Ensembl"/>
        </authorList>
    </citation>
    <scope>IDENTIFICATION</scope>
</reference>
<dbReference type="InterPro" id="IPR048290">
    <property type="entry name" value="ZP_chr"/>
</dbReference>
<gene>
    <name evidence="17" type="primary">LOC114648964</name>
</gene>
<dbReference type="Pfam" id="PF23344">
    <property type="entry name" value="ZP-N"/>
    <property type="match status" value="1"/>
</dbReference>
<feature type="signal peptide" evidence="14">
    <location>
        <begin position="1"/>
        <end position="27"/>
    </location>
</feature>
<dbReference type="GO" id="GO:2000344">
    <property type="term" value="P:positive regulation of acrosome reaction"/>
    <property type="evidence" value="ECO:0007669"/>
    <property type="project" value="UniProtKB-UniRule"/>
</dbReference>
<keyword evidence="8 14" id="KW-0812">Transmembrane</keyword>
<name>A0A8C4SC01_ERPCA</name>
<dbReference type="AlphaFoldDB" id="A0A8C4SC01"/>
<dbReference type="Pfam" id="PF00100">
    <property type="entry name" value="Zona_pellucida"/>
    <property type="match status" value="1"/>
</dbReference>
<dbReference type="InterPro" id="IPR055356">
    <property type="entry name" value="ZP-N"/>
</dbReference>
<evidence type="ECO:0000256" key="2">
    <source>
        <dbReference type="ARBA" id="ARBA00006735"/>
    </source>
</evidence>
<dbReference type="Proteomes" id="UP000694620">
    <property type="component" value="Chromosome 3"/>
</dbReference>
<dbReference type="GO" id="GO:0035805">
    <property type="term" value="C:egg coat"/>
    <property type="evidence" value="ECO:0007669"/>
    <property type="project" value="UniProtKB-SubCell"/>
</dbReference>
<feature type="chain" id="PRO_5034967117" description="Zona pellucida sperm-binding protein 3" evidence="14">
    <location>
        <begin position="28"/>
        <end position="455"/>
    </location>
</feature>
<comment type="function">
    <text evidence="14">Component of the zona pellucida, an extracellular matrix surrounding oocytes which mediates sperm binding, induction of the acrosome reaction and prevents post-fertilization polyspermy. The zona pellucida is composed of 3 to 4 glycoproteins, ZP1, ZP2, ZP3, and ZP4. ZP3 is essential for sperm binding and zona matrix formation.</text>
</comment>
<keyword evidence="10 14" id="KW-1133">Transmembrane helix</keyword>
<protein>
    <recommendedName>
        <fullName evidence="3 14">Zona pellucida sperm-binding protein 3</fullName>
    </recommendedName>
</protein>
<dbReference type="Gene3D" id="2.60.40.4100">
    <property type="entry name" value="Zona pellucida, ZP-C domain"/>
    <property type="match status" value="1"/>
</dbReference>
<dbReference type="PANTHER" id="PTHR11576">
    <property type="entry name" value="ZONA PELLUCIDA SPERM-BINDING PROTEIN 3"/>
    <property type="match status" value="1"/>
</dbReference>
<proteinExistence type="inferred from homology"/>
<evidence type="ECO:0000256" key="9">
    <source>
        <dbReference type="ARBA" id="ARBA00022729"/>
    </source>
</evidence>
<organism evidence="17 18">
    <name type="scientific">Erpetoichthys calabaricus</name>
    <name type="common">Rope fish</name>
    <name type="synonym">Calamoichthys calabaricus</name>
    <dbReference type="NCBI Taxonomy" id="27687"/>
    <lineage>
        <taxon>Eukaryota</taxon>
        <taxon>Metazoa</taxon>
        <taxon>Chordata</taxon>
        <taxon>Craniata</taxon>
        <taxon>Vertebrata</taxon>
        <taxon>Euteleostomi</taxon>
        <taxon>Actinopterygii</taxon>
        <taxon>Polypteriformes</taxon>
        <taxon>Polypteridae</taxon>
        <taxon>Erpetoichthys</taxon>
    </lineage>
</organism>
<dbReference type="GO" id="GO:0007339">
    <property type="term" value="P:binding of sperm to zona pellucida"/>
    <property type="evidence" value="ECO:0007669"/>
    <property type="project" value="UniProtKB-UniRule"/>
</dbReference>
<keyword evidence="18" id="KW-1185">Reference proteome</keyword>
<feature type="domain" description="ZP" evidence="16">
    <location>
        <begin position="66"/>
        <end position="326"/>
    </location>
</feature>
<dbReference type="Gene3D" id="2.60.40.3210">
    <property type="entry name" value="Zona pellucida, ZP-N domain"/>
    <property type="match status" value="1"/>
</dbReference>
<dbReference type="InterPro" id="IPR055355">
    <property type="entry name" value="ZP-C"/>
</dbReference>
<dbReference type="FunFam" id="2.60.40.3210:FF:000001">
    <property type="entry name" value="Zona pellucida sperm-binding protein 3"/>
    <property type="match status" value="1"/>
</dbReference>
<dbReference type="GeneTree" id="ENSGT01030000234567"/>
<evidence type="ECO:0000256" key="10">
    <source>
        <dbReference type="ARBA" id="ARBA00022989"/>
    </source>
</evidence>
<accession>A0A8C4SC01</accession>
<keyword evidence="5 14" id="KW-0964">Secreted</keyword>
<sequence>MGSRQADWALAHVFILMLCVFDSIGWAQQLPKHKLSWPEFKSMEQRNIFDYVEPRVQGPAQSISLSCETGHLVVTVDLDIFSNGIMAKSSELNVGSSDCQSQLKEQFGNVLNISLMLQDCGNIFQVFPDYISYSNVLHYVPDESGIVSRTNPIDVQLECQYPRTWNVSNEGPLLPTWMPFSSTAAIAQSFSFSLVVMNADWSGPKITQSVFLGDPINLEATVLVDSKMQLRLYIDSCIATLNGDVTSRPSYAVVDKFGCLEDGKTSDSPVPFMRPALDKLRMTISAFQFRHYPSSTIYLTCLLRAVPASKPADATNKACSYQTSSNMWVNEDGSSTVCSCCNEPSCPWTPAPARSRQWIKAPMQRWSGSKGRMRQKKEAPYPDSGADSHMQRITVGPLTVNDLENYSNQALTNSGKETNSLPPILISALALVVIAAVLAFLHLSRQSSKQIAVIY</sequence>
<evidence type="ECO:0000256" key="14">
    <source>
        <dbReference type="RuleBase" id="RU367066"/>
    </source>
</evidence>
<evidence type="ECO:0000256" key="1">
    <source>
        <dbReference type="ARBA" id="ARBA00004498"/>
    </source>
</evidence>
<dbReference type="PRINTS" id="PR00023">
    <property type="entry name" value="ZPELLUCIDA"/>
</dbReference>